<dbReference type="GO" id="GO:0042590">
    <property type="term" value="P:antigen processing and presentation of exogenous peptide antigen via MHC class I"/>
    <property type="evidence" value="ECO:0007669"/>
    <property type="project" value="Ensembl"/>
</dbReference>
<dbReference type="Pfam" id="PF13895">
    <property type="entry name" value="Ig_2"/>
    <property type="match status" value="2"/>
</dbReference>
<dbReference type="InterPro" id="IPR013783">
    <property type="entry name" value="Ig-like_fold"/>
</dbReference>
<accession>A0A8C2VQA1</accession>
<keyword evidence="8 15" id="KW-0472">Membrane</keyword>
<dbReference type="OMA" id="VWFHILF"/>
<dbReference type="InterPro" id="IPR036179">
    <property type="entry name" value="Ig-like_dom_sf"/>
</dbReference>
<dbReference type="GO" id="GO:0009897">
    <property type="term" value="C:external side of plasma membrane"/>
    <property type="evidence" value="ECO:0007669"/>
    <property type="project" value="Ensembl"/>
</dbReference>
<evidence type="ECO:0000256" key="13">
    <source>
        <dbReference type="ARBA" id="ARBA00071992"/>
    </source>
</evidence>
<evidence type="ECO:0000256" key="10">
    <source>
        <dbReference type="ARBA" id="ARBA00023180"/>
    </source>
</evidence>
<dbReference type="FunFam" id="2.60.40.10:FF:000356">
    <property type="entry name" value="Low affinity immunoglobulin gamma Fc region receptor III-A"/>
    <property type="match status" value="1"/>
</dbReference>
<evidence type="ECO:0000256" key="15">
    <source>
        <dbReference type="SAM" id="Phobius"/>
    </source>
</evidence>
<evidence type="ECO:0000313" key="19">
    <source>
        <dbReference type="Proteomes" id="UP000694398"/>
    </source>
</evidence>
<organism evidence="18 19">
    <name type="scientific">Chinchilla lanigera</name>
    <name type="common">Long-tailed chinchilla</name>
    <name type="synonym">Chinchilla villidera</name>
    <dbReference type="NCBI Taxonomy" id="34839"/>
    <lineage>
        <taxon>Eukaryota</taxon>
        <taxon>Metazoa</taxon>
        <taxon>Chordata</taxon>
        <taxon>Craniata</taxon>
        <taxon>Vertebrata</taxon>
        <taxon>Euteleostomi</taxon>
        <taxon>Mammalia</taxon>
        <taxon>Eutheria</taxon>
        <taxon>Euarchontoglires</taxon>
        <taxon>Glires</taxon>
        <taxon>Rodentia</taxon>
        <taxon>Hystricomorpha</taxon>
        <taxon>Chinchillidae</taxon>
        <taxon>Chinchilla</taxon>
    </lineage>
</organism>
<dbReference type="InterPro" id="IPR003598">
    <property type="entry name" value="Ig_sub2"/>
</dbReference>
<evidence type="ECO:0000256" key="9">
    <source>
        <dbReference type="ARBA" id="ARBA00023157"/>
    </source>
</evidence>
<evidence type="ECO:0000256" key="3">
    <source>
        <dbReference type="ARBA" id="ARBA00022553"/>
    </source>
</evidence>
<dbReference type="Ensembl" id="ENSCLAT00000019137.1">
    <property type="protein sequence ID" value="ENSCLAP00000018952.1"/>
    <property type="gene ID" value="ENSCLAG00000012978.1"/>
</dbReference>
<evidence type="ECO:0000256" key="5">
    <source>
        <dbReference type="ARBA" id="ARBA00022729"/>
    </source>
</evidence>
<dbReference type="GO" id="GO:0045087">
    <property type="term" value="P:innate immune response"/>
    <property type="evidence" value="ECO:0007669"/>
    <property type="project" value="UniProtKB-KW"/>
</dbReference>
<dbReference type="GO" id="GO:0001798">
    <property type="term" value="P:positive regulation of type IIa hypersensitivity"/>
    <property type="evidence" value="ECO:0007669"/>
    <property type="project" value="Ensembl"/>
</dbReference>
<name>A0A8C2VQA1_CHILA</name>
<keyword evidence="2" id="KW-1003">Cell membrane</keyword>
<proteinExistence type="inferred from homology"/>
<dbReference type="InterPro" id="IPR003599">
    <property type="entry name" value="Ig_sub"/>
</dbReference>
<dbReference type="GO" id="GO:0006898">
    <property type="term" value="P:receptor-mediated endocytosis"/>
    <property type="evidence" value="ECO:0007669"/>
    <property type="project" value="Ensembl"/>
</dbReference>
<evidence type="ECO:0000313" key="18">
    <source>
        <dbReference type="Ensembl" id="ENSCLAP00000018952.1"/>
    </source>
</evidence>
<dbReference type="InterPro" id="IPR050488">
    <property type="entry name" value="Ig_Fc_receptor"/>
</dbReference>
<evidence type="ECO:0000259" key="17">
    <source>
        <dbReference type="PROSITE" id="PS50835"/>
    </source>
</evidence>
<dbReference type="GO" id="GO:0019864">
    <property type="term" value="F:IgG binding"/>
    <property type="evidence" value="ECO:0007669"/>
    <property type="project" value="Ensembl"/>
</dbReference>
<dbReference type="GO" id="GO:0006911">
    <property type="term" value="P:phagocytosis, engulfment"/>
    <property type="evidence" value="ECO:0007669"/>
    <property type="project" value="Ensembl"/>
</dbReference>
<dbReference type="SUPFAM" id="SSF48726">
    <property type="entry name" value="Immunoglobulin"/>
    <property type="match status" value="3"/>
</dbReference>
<comment type="subcellular location">
    <subcellularLocation>
        <location evidence="1">Cell membrane</location>
        <topology evidence="1">Single-pass type I membrane protein</topology>
    </subcellularLocation>
</comment>
<feature type="transmembrane region" description="Helical" evidence="15">
    <location>
        <begin position="296"/>
        <end position="317"/>
    </location>
</feature>
<evidence type="ECO:0000256" key="4">
    <source>
        <dbReference type="ARBA" id="ARBA00022588"/>
    </source>
</evidence>
<dbReference type="Gene3D" id="2.60.40.10">
    <property type="entry name" value="Immunoglobulins"/>
    <property type="match status" value="3"/>
</dbReference>
<dbReference type="SMART" id="SM00408">
    <property type="entry name" value="IGc2"/>
    <property type="match status" value="3"/>
</dbReference>
<gene>
    <name evidence="18" type="primary">FCGR1A</name>
</gene>
<evidence type="ECO:0000256" key="8">
    <source>
        <dbReference type="ARBA" id="ARBA00023136"/>
    </source>
</evidence>
<dbReference type="GeneTree" id="ENSGT01050000244808"/>
<dbReference type="GO" id="GO:0006910">
    <property type="term" value="P:phagocytosis, recognition"/>
    <property type="evidence" value="ECO:0007669"/>
    <property type="project" value="Ensembl"/>
</dbReference>
<dbReference type="FunFam" id="2.60.40.10:FF:000651">
    <property type="entry name" value="Fc receptor like 1"/>
    <property type="match status" value="1"/>
</dbReference>
<evidence type="ECO:0000256" key="2">
    <source>
        <dbReference type="ARBA" id="ARBA00022475"/>
    </source>
</evidence>
<dbReference type="AlphaFoldDB" id="A0A8C2VQA1"/>
<dbReference type="GO" id="GO:0050766">
    <property type="term" value="P:positive regulation of phagocytosis"/>
    <property type="evidence" value="ECO:0007669"/>
    <property type="project" value="Ensembl"/>
</dbReference>
<feature type="signal peptide" evidence="16">
    <location>
        <begin position="1"/>
        <end position="15"/>
    </location>
</feature>
<dbReference type="InterPro" id="IPR013151">
    <property type="entry name" value="Immunoglobulin_dom"/>
</dbReference>
<dbReference type="CDD" id="cd05753">
    <property type="entry name" value="Ig2_FcgammaR_like"/>
    <property type="match status" value="1"/>
</dbReference>
<evidence type="ECO:0000256" key="12">
    <source>
        <dbReference type="ARBA" id="ARBA00061183"/>
    </source>
</evidence>
<dbReference type="PROSITE" id="PS50835">
    <property type="entry name" value="IG_LIKE"/>
    <property type="match status" value="1"/>
</dbReference>
<reference evidence="18" key="2">
    <citation type="submission" date="2025-09" db="UniProtKB">
        <authorList>
            <consortium name="Ensembl"/>
        </authorList>
    </citation>
    <scope>IDENTIFICATION</scope>
</reference>
<dbReference type="GO" id="GO:0001788">
    <property type="term" value="P:antibody-dependent cellular cytotoxicity"/>
    <property type="evidence" value="ECO:0007669"/>
    <property type="project" value="Ensembl"/>
</dbReference>
<evidence type="ECO:0000256" key="14">
    <source>
        <dbReference type="ARBA" id="ARBA00083540"/>
    </source>
</evidence>
<protein>
    <recommendedName>
        <fullName evidence="13">High affinity immunoglobulin gamma Fc receptor I</fullName>
    </recommendedName>
    <alternativeName>
        <fullName evidence="14">Fc-gamma RI</fullName>
    </alternativeName>
</protein>
<evidence type="ECO:0000256" key="7">
    <source>
        <dbReference type="ARBA" id="ARBA00022859"/>
    </source>
</evidence>
<keyword evidence="15" id="KW-1133">Transmembrane helix</keyword>
<evidence type="ECO:0000256" key="6">
    <source>
        <dbReference type="ARBA" id="ARBA00022737"/>
    </source>
</evidence>
<reference evidence="18" key="1">
    <citation type="submission" date="2025-08" db="UniProtKB">
        <authorList>
            <consortium name="Ensembl"/>
        </authorList>
    </citation>
    <scope>IDENTIFICATION</scope>
</reference>
<dbReference type="GO" id="GO:0019771">
    <property type="term" value="F:high-affinity IgG receptor activity"/>
    <property type="evidence" value="ECO:0007669"/>
    <property type="project" value="Ensembl"/>
</dbReference>
<keyword evidence="10" id="KW-0325">Glycoprotein</keyword>
<comment type="similarity">
    <text evidence="12">Belongs to the immunoglobulin superfamily. FCGR1 family.</text>
</comment>
<evidence type="ECO:0000256" key="11">
    <source>
        <dbReference type="ARBA" id="ARBA00023319"/>
    </source>
</evidence>
<keyword evidence="15" id="KW-0812">Transmembrane</keyword>
<evidence type="ECO:0000256" key="16">
    <source>
        <dbReference type="SAM" id="SignalP"/>
    </source>
</evidence>
<evidence type="ECO:0000256" key="1">
    <source>
        <dbReference type="ARBA" id="ARBA00004251"/>
    </source>
</evidence>
<dbReference type="Proteomes" id="UP000694398">
    <property type="component" value="Unassembled WGS sequence"/>
</dbReference>
<dbReference type="InterPro" id="IPR007110">
    <property type="entry name" value="Ig-like_dom"/>
</dbReference>
<dbReference type="SMART" id="SM00409">
    <property type="entry name" value="IG"/>
    <property type="match status" value="3"/>
</dbReference>
<keyword evidence="3" id="KW-0597">Phosphoprotein</keyword>
<keyword evidence="9" id="KW-1015">Disulfide bond</keyword>
<keyword evidence="19" id="KW-1185">Reference proteome</keyword>
<dbReference type="Pfam" id="PF00047">
    <property type="entry name" value="ig"/>
    <property type="match status" value="1"/>
</dbReference>
<dbReference type="FunFam" id="2.60.40.10:FF:000217">
    <property type="entry name" value="High affinity immunoglobulin gamma Fc receptor I"/>
    <property type="match status" value="1"/>
</dbReference>
<dbReference type="GO" id="GO:0032760">
    <property type="term" value="P:positive regulation of tumor necrosis factor production"/>
    <property type="evidence" value="ECO:0007669"/>
    <property type="project" value="TreeGrafter"/>
</dbReference>
<keyword evidence="11" id="KW-0393">Immunoglobulin domain</keyword>
<keyword evidence="7" id="KW-0391">Immunity</keyword>
<dbReference type="PANTHER" id="PTHR11481:SF11">
    <property type="entry name" value="HIGH AFFINITY IMMUNOGLOBULIN GAMMA FC RECEPTOR I-RELATED"/>
    <property type="match status" value="1"/>
</dbReference>
<feature type="chain" id="PRO_5034611740" description="High affinity immunoglobulin gamma Fc receptor I" evidence="16">
    <location>
        <begin position="16"/>
        <end position="348"/>
    </location>
</feature>
<keyword evidence="4" id="KW-0399">Innate immunity</keyword>
<keyword evidence="6" id="KW-0677">Repeat</keyword>
<sequence length="348" mass="39106">MWLLTALLLWVPVGGQVEDSTKAVITLQPPWVNVFREENVALWCEGPHLPGNNSVHWLLNGTTLQTSTPRHSIVAASFSDSGEYMCQTGLSAQSDPVQLEIHAAWLLLQPSSRVLTEGEPLTLRCHGWKNKLVYNVVFYQNGKPIKFSYRDSELTLLKTNMNHSSIYHCSGKGKPPYIFTSTGVAVTVKELFPAPVLSSSLSSPLWEEKLVTLSCKTKLLLQRPGVQLYFSFYMGNMMLRGRNTSSEYQILTARKEDSGSYWCEAATEDGNVLKRSRVLELQVYGPQSPISVGFHILFYLPMGLIFLVDTVLCVRIYKELPRKTKWNLEMSLASDHGEEETSDNLKGI</sequence>
<feature type="domain" description="Ig-like" evidence="17">
    <location>
        <begin position="38"/>
        <end position="102"/>
    </location>
</feature>
<dbReference type="GO" id="GO:0042742">
    <property type="term" value="P:defense response to bacterium"/>
    <property type="evidence" value="ECO:0007669"/>
    <property type="project" value="Ensembl"/>
</dbReference>
<dbReference type="PANTHER" id="PTHR11481">
    <property type="entry name" value="IMMUNOGLOBULIN FC RECEPTOR"/>
    <property type="match status" value="1"/>
</dbReference>
<keyword evidence="5 16" id="KW-0732">Signal</keyword>
<dbReference type="GO" id="GO:0001805">
    <property type="term" value="P:positive regulation of type III hypersensitivity"/>
    <property type="evidence" value="ECO:0007669"/>
    <property type="project" value="Ensembl"/>
</dbReference>